<sequence>MDQAEQSLLTYSNVVDEELQFLNEVYSSLTDANSTGNELIDYGHRLVVEMETIIAKHTDPNDANQIEIKILRLHLNDIKEQINLVRDEQNPNKLHQYEKKLFDNEPEVKGFAESNTTVRTHELNELEEQLLHHENRVNEEIDFINAAFAVKEATKSNNELLAFGKKLVEEALVVLNMHTSMGHDDIHALENEVHEVEKLMEKLEKHLAKSHGNINDHAVIEDEVALIKHELTVRILTERIQNGHNHIKHELTVRILTERIQNGHNHPASDIASLVERATELEEMAHRVVQEYKNQSKTHLLSALEHEVAVLSKLASELKSFSNSSSNTTTRTHEINQLEERLLHHENRVNEEIDFINAVFSVNETTKSTNELIAYGKKLVEDAVLILNLHQHHTHEEVHALKNEVHEVEKLMGKLERDLSHHHGHDPHHHVLQDEVALMRHEFTMRLLIERIEHSHKHPF</sequence>
<name>A0A9Q0RPJ4_BLOTA</name>
<accession>A0A9Q0RPJ4</accession>
<protein>
    <submittedName>
        <fullName evidence="1">Uncharacterized protein</fullName>
    </submittedName>
</protein>
<evidence type="ECO:0000313" key="2">
    <source>
        <dbReference type="Proteomes" id="UP001142055"/>
    </source>
</evidence>
<proteinExistence type="predicted"/>
<gene>
    <name evidence="1" type="ORF">RDWZM_000356</name>
</gene>
<keyword evidence="2" id="KW-1185">Reference proteome</keyword>
<evidence type="ECO:0000313" key="1">
    <source>
        <dbReference type="EMBL" id="KAJ6221811.1"/>
    </source>
</evidence>
<comment type="caution">
    <text evidence="1">The sequence shown here is derived from an EMBL/GenBank/DDBJ whole genome shotgun (WGS) entry which is preliminary data.</text>
</comment>
<dbReference type="Proteomes" id="UP001142055">
    <property type="component" value="Chromosome 1"/>
</dbReference>
<organism evidence="1 2">
    <name type="scientific">Blomia tropicalis</name>
    <name type="common">Mite</name>
    <dbReference type="NCBI Taxonomy" id="40697"/>
    <lineage>
        <taxon>Eukaryota</taxon>
        <taxon>Metazoa</taxon>
        <taxon>Ecdysozoa</taxon>
        <taxon>Arthropoda</taxon>
        <taxon>Chelicerata</taxon>
        <taxon>Arachnida</taxon>
        <taxon>Acari</taxon>
        <taxon>Acariformes</taxon>
        <taxon>Sarcoptiformes</taxon>
        <taxon>Astigmata</taxon>
        <taxon>Glycyphagoidea</taxon>
        <taxon>Echimyopodidae</taxon>
        <taxon>Blomia</taxon>
    </lineage>
</organism>
<dbReference type="EMBL" id="JAPWDV010000001">
    <property type="protein sequence ID" value="KAJ6221811.1"/>
    <property type="molecule type" value="Genomic_DNA"/>
</dbReference>
<reference evidence="1" key="1">
    <citation type="submission" date="2022-12" db="EMBL/GenBank/DDBJ databases">
        <title>Genome assemblies of Blomia tropicalis.</title>
        <authorList>
            <person name="Cui Y."/>
        </authorList>
    </citation>
    <scope>NUCLEOTIDE SEQUENCE</scope>
    <source>
        <tissue evidence="1">Adult mites</tissue>
    </source>
</reference>
<dbReference type="AlphaFoldDB" id="A0A9Q0RPJ4"/>